<keyword evidence="6" id="KW-0677">Repeat</keyword>
<keyword evidence="13" id="KW-1185">Reference proteome</keyword>
<keyword evidence="4" id="KW-0433">Leucine-rich repeat</keyword>
<reference evidence="12" key="1">
    <citation type="submission" date="2019-09" db="EMBL/GenBank/DDBJ databases">
        <title>Draft genome information of white flower Hibiscus syriacus.</title>
        <authorList>
            <person name="Kim Y.-M."/>
        </authorList>
    </citation>
    <scope>NUCLEOTIDE SEQUENCE [LARGE SCALE GENOMIC DNA]</scope>
    <source>
        <strain evidence="12">YM2019G1</strain>
    </source>
</reference>
<evidence type="ECO:0000256" key="1">
    <source>
        <dbReference type="ARBA" id="ARBA00004251"/>
    </source>
</evidence>
<organism evidence="12 13">
    <name type="scientific">Hibiscus syriacus</name>
    <name type="common">Rose of Sharon</name>
    <dbReference type="NCBI Taxonomy" id="106335"/>
    <lineage>
        <taxon>Eukaryota</taxon>
        <taxon>Viridiplantae</taxon>
        <taxon>Streptophyta</taxon>
        <taxon>Embryophyta</taxon>
        <taxon>Tracheophyta</taxon>
        <taxon>Spermatophyta</taxon>
        <taxon>Magnoliopsida</taxon>
        <taxon>eudicotyledons</taxon>
        <taxon>Gunneridae</taxon>
        <taxon>Pentapetalae</taxon>
        <taxon>rosids</taxon>
        <taxon>malvids</taxon>
        <taxon>Malvales</taxon>
        <taxon>Malvaceae</taxon>
        <taxon>Malvoideae</taxon>
        <taxon>Hibiscus</taxon>
    </lineage>
</organism>
<evidence type="ECO:0000256" key="8">
    <source>
        <dbReference type="ARBA" id="ARBA00023136"/>
    </source>
</evidence>
<accession>A0A6A2X1M6</accession>
<name>A0A6A2X1M6_HIBSY</name>
<protein>
    <submittedName>
        <fullName evidence="12">Receptor like protein 53</fullName>
    </submittedName>
</protein>
<evidence type="ECO:0000256" key="9">
    <source>
        <dbReference type="ARBA" id="ARBA00023170"/>
    </source>
</evidence>
<evidence type="ECO:0000256" key="3">
    <source>
        <dbReference type="ARBA" id="ARBA00022475"/>
    </source>
</evidence>
<evidence type="ECO:0000256" key="7">
    <source>
        <dbReference type="ARBA" id="ARBA00022989"/>
    </source>
</evidence>
<evidence type="ECO:0000256" key="4">
    <source>
        <dbReference type="ARBA" id="ARBA00022614"/>
    </source>
</evidence>
<dbReference type="PRINTS" id="PR00019">
    <property type="entry name" value="LEURICHRPT"/>
</dbReference>
<dbReference type="PANTHER" id="PTHR27004">
    <property type="entry name" value="RECEPTOR-LIKE PROTEIN 12 ISOFORM X1"/>
    <property type="match status" value="1"/>
</dbReference>
<dbReference type="InterPro" id="IPR032675">
    <property type="entry name" value="LRR_dom_sf"/>
</dbReference>
<dbReference type="Pfam" id="PF00560">
    <property type="entry name" value="LRR_1"/>
    <property type="match status" value="1"/>
</dbReference>
<dbReference type="EMBL" id="VEPZ02001728">
    <property type="protein sequence ID" value="KAE8660965.1"/>
    <property type="molecule type" value="Genomic_DNA"/>
</dbReference>
<keyword evidence="10" id="KW-0325">Glycoprotein</keyword>
<comment type="caution">
    <text evidence="12">The sequence shown here is derived from an EMBL/GenBank/DDBJ whole genome shotgun (WGS) entry which is preliminary data.</text>
</comment>
<evidence type="ECO:0000256" key="10">
    <source>
        <dbReference type="ARBA" id="ARBA00023180"/>
    </source>
</evidence>
<feature type="transmembrane region" description="Helical" evidence="11">
    <location>
        <begin position="366"/>
        <end position="390"/>
    </location>
</feature>
<gene>
    <name evidence="12" type="ORF">F3Y22_tig00116944pilonHSYRG00194</name>
</gene>
<dbReference type="FunFam" id="3.80.10.10:FF:001678">
    <property type="entry name" value="Calmodulin-binding receptor kinase CaMRLK"/>
    <property type="match status" value="1"/>
</dbReference>
<evidence type="ECO:0000256" key="11">
    <source>
        <dbReference type="SAM" id="Phobius"/>
    </source>
</evidence>
<proteinExistence type="inferred from homology"/>
<keyword evidence="3" id="KW-1003">Cell membrane</keyword>
<evidence type="ECO:0000256" key="5">
    <source>
        <dbReference type="ARBA" id="ARBA00022692"/>
    </source>
</evidence>
<dbReference type="PANTHER" id="PTHR27004:SF452">
    <property type="entry name" value="RECEPTOR-LIKE PROTEIN 12"/>
    <property type="match status" value="1"/>
</dbReference>
<dbReference type="Gene3D" id="3.80.10.10">
    <property type="entry name" value="Ribonuclease Inhibitor"/>
    <property type="match status" value="1"/>
</dbReference>
<comment type="similarity">
    <text evidence="2">Belongs to the RLP family.</text>
</comment>
<dbReference type="InterPro" id="IPR001611">
    <property type="entry name" value="Leu-rich_rpt"/>
</dbReference>
<keyword evidence="8 11" id="KW-0472">Membrane</keyword>
<keyword evidence="5 11" id="KW-0812">Transmembrane</keyword>
<dbReference type="Pfam" id="PF13855">
    <property type="entry name" value="LRR_8"/>
    <property type="match status" value="2"/>
</dbReference>
<dbReference type="GO" id="GO:0005886">
    <property type="term" value="C:plasma membrane"/>
    <property type="evidence" value="ECO:0007669"/>
    <property type="project" value="UniProtKB-SubCell"/>
</dbReference>
<evidence type="ECO:0000256" key="2">
    <source>
        <dbReference type="ARBA" id="ARBA00009592"/>
    </source>
</evidence>
<dbReference type="Proteomes" id="UP000436088">
    <property type="component" value="Unassembled WGS sequence"/>
</dbReference>
<dbReference type="SUPFAM" id="SSF52058">
    <property type="entry name" value="L domain-like"/>
    <property type="match status" value="1"/>
</dbReference>
<evidence type="ECO:0000313" key="13">
    <source>
        <dbReference type="Proteomes" id="UP000436088"/>
    </source>
</evidence>
<evidence type="ECO:0000313" key="12">
    <source>
        <dbReference type="EMBL" id="KAE8660965.1"/>
    </source>
</evidence>
<evidence type="ECO:0000256" key="6">
    <source>
        <dbReference type="ARBA" id="ARBA00022737"/>
    </source>
</evidence>
<dbReference type="FunFam" id="3.80.10.10:FF:000111">
    <property type="entry name" value="LRR receptor-like serine/threonine-protein kinase ERECTA"/>
    <property type="match status" value="1"/>
</dbReference>
<sequence length="422" mass="46614">MFKGRYLSDNNLKEQALGEHPSTLDLQSNLLHFFVSENDLVGEIPSTICNLSSLAVIDLSKNKLGGVIPSCLGNSSYLSVVDLRMNNFIGKIPPIYIEGGILRSLNLNGNQLEGSIPTSLSKLQNLQVLVLRSNRFCGGIGIEDFNGTFSFSSLRMIDLSRNEFTGRLSPALFDHFKAMRDIQENKTSPSYMGEIYYSQYYVLSYYNDPIIVTMKGLEMKLERILTILTVIDFSSNHFQGPIPEAVGELNSLIVLNFSHNSLTGNIPPSLGKLAALESLDLSANKLQGRIPQQLTQLSFLGALNLCQNKLEGPIPQASHFDTFSNDSFSGNSGLCGFPLSKKCDNDVGSESPASTVADDHESETALFWKITAMGYGCGLVCGFSMGYIVFTTGRPRWLAKMIKRNPQKRNRTRLHRNGGRRN</sequence>
<dbReference type="AlphaFoldDB" id="A0A6A2X1M6"/>
<keyword evidence="9 12" id="KW-0675">Receptor</keyword>
<comment type="subcellular location">
    <subcellularLocation>
        <location evidence="1">Cell membrane</location>
        <topology evidence="1">Single-pass type I membrane protein</topology>
    </subcellularLocation>
</comment>
<keyword evidence="7 11" id="KW-1133">Transmembrane helix</keyword>